<sequence length="75" mass="8963">MNNFKITQKLKMKIIHEILHECEKCGALFFYEERINKHYKSKNPIFTMCCQKGKVKLPEHKKPPQVLEQLLFGSR</sequence>
<dbReference type="AlphaFoldDB" id="A0A9J5XCG9"/>
<reference evidence="1 2" key="1">
    <citation type="submission" date="2020-09" db="EMBL/GenBank/DDBJ databases">
        <title>De no assembly of potato wild relative species, Solanum commersonii.</title>
        <authorList>
            <person name="Cho K."/>
        </authorList>
    </citation>
    <scope>NUCLEOTIDE SEQUENCE [LARGE SCALE GENOMIC DNA]</scope>
    <source>
        <strain evidence="1">LZ3.2</strain>
        <tissue evidence="1">Leaf</tissue>
    </source>
</reference>
<evidence type="ECO:0000313" key="2">
    <source>
        <dbReference type="Proteomes" id="UP000824120"/>
    </source>
</evidence>
<dbReference type="EMBL" id="JACXVP010000009">
    <property type="protein sequence ID" value="KAG5585426.1"/>
    <property type="molecule type" value="Genomic_DNA"/>
</dbReference>
<accession>A0A9J5XCG9</accession>
<comment type="caution">
    <text evidence="1">The sequence shown here is derived from an EMBL/GenBank/DDBJ whole genome shotgun (WGS) entry which is preliminary data.</text>
</comment>
<evidence type="ECO:0000313" key="1">
    <source>
        <dbReference type="EMBL" id="KAG5585426.1"/>
    </source>
</evidence>
<protein>
    <submittedName>
        <fullName evidence="1">Uncharacterized protein</fullName>
    </submittedName>
</protein>
<dbReference type="OrthoDB" id="1306199at2759"/>
<keyword evidence="2" id="KW-1185">Reference proteome</keyword>
<organism evidence="1 2">
    <name type="scientific">Solanum commersonii</name>
    <name type="common">Commerson's wild potato</name>
    <name type="synonym">Commerson's nightshade</name>
    <dbReference type="NCBI Taxonomy" id="4109"/>
    <lineage>
        <taxon>Eukaryota</taxon>
        <taxon>Viridiplantae</taxon>
        <taxon>Streptophyta</taxon>
        <taxon>Embryophyta</taxon>
        <taxon>Tracheophyta</taxon>
        <taxon>Spermatophyta</taxon>
        <taxon>Magnoliopsida</taxon>
        <taxon>eudicotyledons</taxon>
        <taxon>Gunneridae</taxon>
        <taxon>Pentapetalae</taxon>
        <taxon>asterids</taxon>
        <taxon>lamiids</taxon>
        <taxon>Solanales</taxon>
        <taxon>Solanaceae</taxon>
        <taxon>Solanoideae</taxon>
        <taxon>Solaneae</taxon>
        <taxon>Solanum</taxon>
    </lineage>
</organism>
<name>A0A9J5XCG9_SOLCO</name>
<dbReference type="Proteomes" id="UP000824120">
    <property type="component" value="Chromosome 9"/>
</dbReference>
<proteinExistence type="predicted"/>
<gene>
    <name evidence="1" type="ORF">H5410_045860</name>
</gene>